<dbReference type="HOGENOM" id="CLU_1855057_0_0_1"/>
<accession>A0A0D2HII1</accession>
<organism evidence="1 2">
    <name type="scientific">Cladophialophora bantiana (strain ATCC 10958 / CBS 173.52 / CDC B-1940 / NIH 8579)</name>
    <name type="common">Xylohypha bantiana</name>
    <dbReference type="NCBI Taxonomy" id="1442370"/>
    <lineage>
        <taxon>Eukaryota</taxon>
        <taxon>Fungi</taxon>
        <taxon>Dikarya</taxon>
        <taxon>Ascomycota</taxon>
        <taxon>Pezizomycotina</taxon>
        <taxon>Eurotiomycetes</taxon>
        <taxon>Chaetothyriomycetidae</taxon>
        <taxon>Chaetothyriales</taxon>
        <taxon>Herpotrichiellaceae</taxon>
        <taxon>Cladophialophora</taxon>
    </lineage>
</organism>
<dbReference type="VEuPathDB" id="FungiDB:Z519_05683"/>
<evidence type="ECO:0000313" key="1">
    <source>
        <dbReference type="EMBL" id="KIW93078.1"/>
    </source>
</evidence>
<dbReference type="Proteomes" id="UP000053789">
    <property type="component" value="Unassembled WGS sequence"/>
</dbReference>
<proteinExistence type="predicted"/>
<dbReference type="GeneID" id="27698611"/>
<sequence length="138" mass="15579">MEEELGSMESQPACDIICGDWNMVRHRADTNGRRLAHQNDLGAERHVIEALAANETVMVDGWCLVHPITIFDTHQNTAMMEERMEVKDGSKGTETEPEPTTFEIISSFIRILADGHFLIAFKPTTKNESFDQLDFLNA</sequence>
<dbReference type="RefSeq" id="XP_016619747.1">
    <property type="nucleotide sequence ID" value="XM_016763423.1"/>
</dbReference>
<gene>
    <name evidence="1" type="ORF">Z519_05683</name>
</gene>
<evidence type="ECO:0000313" key="2">
    <source>
        <dbReference type="Proteomes" id="UP000053789"/>
    </source>
</evidence>
<reference evidence="1" key="1">
    <citation type="submission" date="2015-01" db="EMBL/GenBank/DDBJ databases">
        <title>The Genome Sequence of Cladophialophora bantiana CBS 173.52.</title>
        <authorList>
            <consortium name="The Broad Institute Genomics Platform"/>
            <person name="Cuomo C."/>
            <person name="de Hoog S."/>
            <person name="Gorbushina A."/>
            <person name="Stielow B."/>
            <person name="Teixiera M."/>
            <person name="Abouelleil A."/>
            <person name="Chapman S.B."/>
            <person name="Priest M."/>
            <person name="Young S.K."/>
            <person name="Wortman J."/>
            <person name="Nusbaum C."/>
            <person name="Birren B."/>
        </authorList>
    </citation>
    <scope>NUCLEOTIDE SEQUENCE [LARGE SCALE GENOMIC DNA]</scope>
    <source>
        <strain evidence="1">CBS 173.52</strain>
    </source>
</reference>
<keyword evidence="2" id="KW-1185">Reference proteome</keyword>
<protein>
    <submittedName>
        <fullName evidence="1">Uncharacterized protein</fullName>
    </submittedName>
</protein>
<dbReference type="AlphaFoldDB" id="A0A0D2HII1"/>
<dbReference type="EMBL" id="KN846987">
    <property type="protein sequence ID" value="KIW93078.1"/>
    <property type="molecule type" value="Genomic_DNA"/>
</dbReference>
<name>A0A0D2HII1_CLAB1</name>